<dbReference type="CDD" id="cd05254">
    <property type="entry name" value="dTDP_HR_like_SDR_e"/>
    <property type="match status" value="1"/>
</dbReference>
<dbReference type="OrthoDB" id="4907at2157"/>
<dbReference type="EMBL" id="CP029288">
    <property type="protein sequence ID" value="AWR98170.1"/>
    <property type="molecule type" value="Genomic_DNA"/>
</dbReference>
<evidence type="ECO:0000259" key="1">
    <source>
        <dbReference type="Pfam" id="PF04321"/>
    </source>
</evidence>
<dbReference type="InterPro" id="IPR005913">
    <property type="entry name" value="dTDP_dehydrorham_reduct"/>
</dbReference>
<dbReference type="Proteomes" id="UP000248410">
    <property type="component" value="Chromosome"/>
</dbReference>
<evidence type="ECO:0000313" key="2">
    <source>
        <dbReference type="EMBL" id="AWR98170.1"/>
    </source>
</evidence>
<dbReference type="Gene3D" id="3.40.50.720">
    <property type="entry name" value="NAD(P)-binding Rossmann-like Domain"/>
    <property type="match status" value="1"/>
</dbReference>
<dbReference type="NCBIfam" id="TIGR01214">
    <property type="entry name" value="rmlD"/>
    <property type="match status" value="1"/>
</dbReference>
<dbReference type="PANTHER" id="PTHR10491:SF4">
    <property type="entry name" value="METHIONINE ADENOSYLTRANSFERASE 2 SUBUNIT BETA"/>
    <property type="match status" value="1"/>
</dbReference>
<protein>
    <submittedName>
        <fullName evidence="2">dTDP-4-dehydrorhamnose reductase</fullName>
    </submittedName>
</protein>
<accession>A0A2U9IQ68</accession>
<gene>
    <name evidence="2" type="primary">rfbD</name>
    <name evidence="2" type="ORF">DFR86_00885</name>
</gene>
<dbReference type="PANTHER" id="PTHR10491">
    <property type="entry name" value="DTDP-4-DEHYDRORHAMNOSE REDUCTASE"/>
    <property type="match status" value="1"/>
</dbReference>
<feature type="domain" description="RmlD-like substrate binding" evidence="1">
    <location>
        <begin position="1"/>
        <end position="280"/>
    </location>
</feature>
<evidence type="ECO:0000313" key="3">
    <source>
        <dbReference type="Proteomes" id="UP000248410"/>
    </source>
</evidence>
<sequence>MRVVVTGAGGLLGKRIVEVFKRDHEVIGVYNSSKPLTEKFLITDLSKLENVRKIEELSPDVVIHAAALTDVDKCEENPELAKRLNYEVTREISKINSFIVYISTDYVFDGNRGNYKEEDETNPINVYGMTKLMGEEAVRSSSNYLIVRTSTPYGSNPASKKDNFALWLLKKLSAKEEVRIVVDQFTSPTFNTNFALMLKESVDKKMNNMVIHLSDSTRISKYDFAVKLAKTFGYDESLIKPIKMDELKWKAKRPMDSSLNVEKASKLLNNKPLNVDDALKLLKREIESAS</sequence>
<dbReference type="Gene3D" id="3.90.25.10">
    <property type="entry name" value="UDP-galactose 4-epimerase, domain 1"/>
    <property type="match status" value="1"/>
</dbReference>
<name>A0A2U9IQ68_9CREN</name>
<dbReference type="AlphaFoldDB" id="A0A2U9IQ68"/>
<reference evidence="2 3" key="1">
    <citation type="submission" date="2018-05" db="EMBL/GenBank/DDBJ databases">
        <title>Complete Genome Sequences of Extremely Thermoacidophilic, Metal-Mobilizing Type-Strain Members of the Archaeal Family Sulfolobaceae: Acidianus brierleyi DSM-1651T, Acidianus sulfidivorans DSM-18786T, Metallosphaera hakonensis DSM-7519T, and Metallosphaera prunae DSM-10039T.</title>
        <authorList>
            <person name="Counts J.A."/>
            <person name="Kelly R.M."/>
        </authorList>
    </citation>
    <scope>NUCLEOTIDE SEQUENCE [LARGE SCALE GENOMIC DNA]</scope>
    <source>
        <strain evidence="2 3">JP7</strain>
    </source>
</reference>
<dbReference type="Pfam" id="PF04321">
    <property type="entry name" value="RmlD_sub_bind"/>
    <property type="match status" value="1"/>
</dbReference>
<proteinExistence type="predicted"/>
<dbReference type="InterPro" id="IPR029903">
    <property type="entry name" value="RmlD-like-bd"/>
</dbReference>
<dbReference type="SUPFAM" id="SSF51735">
    <property type="entry name" value="NAD(P)-binding Rossmann-fold domains"/>
    <property type="match status" value="1"/>
</dbReference>
<keyword evidence="3" id="KW-1185">Reference proteome</keyword>
<dbReference type="KEGG" id="asul:DFR86_00885"/>
<organism evidence="2 3">
    <name type="scientific">Acidianus sulfidivorans JP7</name>
    <dbReference type="NCBI Taxonomy" id="619593"/>
    <lineage>
        <taxon>Archaea</taxon>
        <taxon>Thermoproteota</taxon>
        <taxon>Thermoprotei</taxon>
        <taxon>Sulfolobales</taxon>
        <taxon>Sulfolobaceae</taxon>
        <taxon>Acidianus</taxon>
    </lineage>
</organism>
<dbReference type="InterPro" id="IPR036291">
    <property type="entry name" value="NAD(P)-bd_dom_sf"/>
</dbReference>